<comment type="caution">
    <text evidence="1">The sequence shown here is derived from an EMBL/GenBank/DDBJ whole genome shotgun (WGS) entry which is preliminary data.</text>
</comment>
<sequence>MPTATLSTIFHSTTDADFRTWGKAVSDAIAGLGLIRGTDTGQINWATVLKPSSTTVVSGYEIWRFNDALQATAPVFIKLEYGAQVSPAFPGLYITIGRGTDGAGNITGVLAPRRATAMSNGSGGSIPTNIEPIYLSSDGSSLCFSARIGATLAPSFHAPAFVIDRSRDGSGSPTAVGGVVIVEGAGNVTMLQGSSGTSVPAQMHVWTFNGESSMGDVPAVVPAQVNGAVMGLSTTLSDGDRGLVFPYVAIVPGHAPWQVLAACSVVAADAANGPFTANVLGRVRNLRSVPIGDSHNRWMTGANTTGHTGLCILWED</sequence>
<organism evidence="1 2">
    <name type="scientific">Sanguibacter inulinus</name>
    <dbReference type="NCBI Taxonomy" id="60922"/>
    <lineage>
        <taxon>Bacteria</taxon>
        <taxon>Bacillati</taxon>
        <taxon>Actinomycetota</taxon>
        <taxon>Actinomycetes</taxon>
        <taxon>Micrococcales</taxon>
        <taxon>Sanguibacteraceae</taxon>
        <taxon>Sanguibacter</taxon>
    </lineage>
</organism>
<keyword evidence="2" id="KW-1185">Reference proteome</keyword>
<dbReference type="Proteomes" id="UP000561011">
    <property type="component" value="Unassembled WGS sequence"/>
</dbReference>
<reference evidence="1 2" key="1">
    <citation type="submission" date="2020-07" db="EMBL/GenBank/DDBJ databases">
        <title>MOT database genomes.</title>
        <authorList>
            <person name="Joseph S."/>
            <person name="Aduse-Opoku J."/>
            <person name="Hashim A."/>
            <person name="Wade W."/>
            <person name="Curtis M."/>
        </authorList>
    </citation>
    <scope>NUCLEOTIDE SEQUENCE [LARGE SCALE GENOMIC DNA]</scope>
    <source>
        <strain evidence="1 2">DSM 100099</strain>
    </source>
</reference>
<protein>
    <submittedName>
        <fullName evidence="1">Uncharacterized protein</fullName>
    </submittedName>
</protein>
<dbReference type="EMBL" id="JACBYE010000061">
    <property type="protein sequence ID" value="NYS95222.1"/>
    <property type="molecule type" value="Genomic_DNA"/>
</dbReference>
<accession>A0A853F065</accession>
<evidence type="ECO:0000313" key="1">
    <source>
        <dbReference type="EMBL" id="NYS95222.1"/>
    </source>
</evidence>
<name>A0A853F065_9MICO</name>
<dbReference type="AlphaFoldDB" id="A0A853F065"/>
<proteinExistence type="predicted"/>
<dbReference type="RefSeq" id="WP_179914433.1">
    <property type="nucleotide sequence ID" value="NZ_JACBYE010000061.1"/>
</dbReference>
<evidence type="ECO:0000313" key="2">
    <source>
        <dbReference type="Proteomes" id="UP000561011"/>
    </source>
</evidence>
<gene>
    <name evidence="1" type="ORF">HZZ10_17035</name>
</gene>